<dbReference type="Proteomes" id="UP000612680">
    <property type="component" value="Chromosome"/>
</dbReference>
<organism evidence="1 2">
    <name type="scientific">Dyadobacter sandarakinus</name>
    <dbReference type="NCBI Taxonomy" id="2747268"/>
    <lineage>
        <taxon>Bacteria</taxon>
        <taxon>Pseudomonadati</taxon>
        <taxon>Bacteroidota</taxon>
        <taxon>Cytophagia</taxon>
        <taxon>Cytophagales</taxon>
        <taxon>Spirosomataceae</taxon>
        <taxon>Dyadobacter</taxon>
    </lineage>
</organism>
<gene>
    <name evidence="1" type="ORF">HWI92_09315</name>
</gene>
<reference evidence="1 2" key="1">
    <citation type="submission" date="2020-06" db="EMBL/GenBank/DDBJ databases">
        <title>Dyadobacter sandarakinus sp. nov., isolated from the soil of the Arctic Yellow River Station.</title>
        <authorList>
            <person name="Zhang Y."/>
            <person name="Peng F."/>
        </authorList>
    </citation>
    <scope>NUCLEOTIDE SEQUENCE [LARGE SCALE GENOMIC DNA]</scope>
    <source>
        <strain evidence="1 2">Q3-56</strain>
    </source>
</reference>
<dbReference type="PROSITE" id="PS51257">
    <property type="entry name" value="PROKAR_LIPOPROTEIN"/>
    <property type="match status" value="1"/>
</dbReference>
<keyword evidence="2" id="KW-1185">Reference proteome</keyword>
<evidence type="ECO:0000313" key="2">
    <source>
        <dbReference type="Proteomes" id="UP000612680"/>
    </source>
</evidence>
<protein>
    <submittedName>
        <fullName evidence="1">Uncharacterized protein</fullName>
    </submittedName>
</protein>
<accession>A0ABX7I5E6</accession>
<sequence length="175" mass="19583">MKSKILPFLIVTALAAGCVDIPDFDDTPVIYYNGISQSTEVDENTGKNVRETVTITVDFEDGNGDLGTSPEERSDSNWKAPYGNWGNYELVTARRGADGKWIEQILSEDQFSWMPILKPDGKPGPLKGKLDKNSYFLYTGSSVPTWVRFKVRIRDRALHVSNQITTDSILVPIPR</sequence>
<dbReference type="RefSeq" id="WP_204663049.1">
    <property type="nucleotide sequence ID" value="NZ_CP056775.1"/>
</dbReference>
<proteinExistence type="predicted"/>
<name>A0ABX7I5E6_9BACT</name>
<evidence type="ECO:0000313" key="1">
    <source>
        <dbReference type="EMBL" id="QRR01088.1"/>
    </source>
</evidence>
<dbReference type="EMBL" id="CP056775">
    <property type="protein sequence ID" value="QRR01088.1"/>
    <property type="molecule type" value="Genomic_DNA"/>
</dbReference>